<reference evidence="3" key="1">
    <citation type="submission" date="2017-02" db="UniProtKB">
        <authorList>
            <consortium name="WormBaseParasite"/>
        </authorList>
    </citation>
    <scope>IDENTIFICATION</scope>
</reference>
<accession>A0A0N4WPM2</accession>
<gene>
    <name evidence="1" type="ORF">HPLM_LOCUS13327</name>
</gene>
<keyword evidence="2" id="KW-1185">Reference proteome</keyword>
<proteinExistence type="predicted"/>
<protein>
    <submittedName>
        <fullName evidence="1 3">Uncharacterized protein</fullName>
    </submittedName>
</protein>
<dbReference type="EMBL" id="UZAF01018167">
    <property type="protein sequence ID" value="VDO48708.1"/>
    <property type="molecule type" value="Genomic_DNA"/>
</dbReference>
<dbReference type="AlphaFoldDB" id="A0A0N4WPM2"/>
<reference evidence="1 2" key="2">
    <citation type="submission" date="2018-11" db="EMBL/GenBank/DDBJ databases">
        <authorList>
            <consortium name="Pathogen Informatics"/>
        </authorList>
    </citation>
    <scope>NUCLEOTIDE SEQUENCE [LARGE SCALE GENOMIC DNA]</scope>
    <source>
        <strain evidence="1 2">MHpl1</strain>
    </source>
</reference>
<sequence length="51" mass="6252">MNANRKMKDPDWKKPSLKMLYLKCIQLTEFEILWMAHLRINFEEVFLSCTF</sequence>
<evidence type="ECO:0000313" key="2">
    <source>
        <dbReference type="Proteomes" id="UP000268014"/>
    </source>
</evidence>
<organism evidence="3">
    <name type="scientific">Haemonchus placei</name>
    <name type="common">Barber's pole worm</name>
    <dbReference type="NCBI Taxonomy" id="6290"/>
    <lineage>
        <taxon>Eukaryota</taxon>
        <taxon>Metazoa</taxon>
        <taxon>Ecdysozoa</taxon>
        <taxon>Nematoda</taxon>
        <taxon>Chromadorea</taxon>
        <taxon>Rhabditida</taxon>
        <taxon>Rhabditina</taxon>
        <taxon>Rhabditomorpha</taxon>
        <taxon>Strongyloidea</taxon>
        <taxon>Trichostrongylidae</taxon>
        <taxon>Haemonchus</taxon>
    </lineage>
</organism>
<evidence type="ECO:0000313" key="1">
    <source>
        <dbReference type="EMBL" id="VDO48708.1"/>
    </source>
</evidence>
<name>A0A0N4WPM2_HAEPC</name>
<evidence type="ECO:0000313" key="3">
    <source>
        <dbReference type="WBParaSite" id="HPLM_0001333501-mRNA-1"/>
    </source>
</evidence>
<dbReference type="Proteomes" id="UP000268014">
    <property type="component" value="Unassembled WGS sequence"/>
</dbReference>
<dbReference type="WBParaSite" id="HPLM_0001333501-mRNA-1">
    <property type="protein sequence ID" value="HPLM_0001333501-mRNA-1"/>
    <property type="gene ID" value="HPLM_0001333501"/>
</dbReference>